<evidence type="ECO:0000313" key="6">
    <source>
        <dbReference type="Proteomes" id="UP000574276"/>
    </source>
</evidence>
<dbReference type="PROSITE" id="PS00041">
    <property type="entry name" value="HTH_ARAC_FAMILY_1"/>
    <property type="match status" value="1"/>
</dbReference>
<evidence type="ECO:0000313" key="5">
    <source>
        <dbReference type="EMBL" id="MBB2183382.1"/>
    </source>
</evidence>
<dbReference type="SMART" id="SM00342">
    <property type="entry name" value="HTH_ARAC"/>
    <property type="match status" value="1"/>
</dbReference>
<keyword evidence="2" id="KW-0238">DNA-binding</keyword>
<dbReference type="PROSITE" id="PS01124">
    <property type="entry name" value="HTH_ARAC_FAMILY_2"/>
    <property type="match status" value="1"/>
</dbReference>
<dbReference type="Gene3D" id="1.10.10.60">
    <property type="entry name" value="Homeodomain-like"/>
    <property type="match status" value="1"/>
</dbReference>
<gene>
    <name evidence="5" type="ORF">H0486_10880</name>
</gene>
<dbReference type="InterPro" id="IPR037923">
    <property type="entry name" value="HTH-like"/>
</dbReference>
<dbReference type="InterPro" id="IPR018062">
    <property type="entry name" value="HTH_AraC-typ_CS"/>
</dbReference>
<dbReference type="InterPro" id="IPR020449">
    <property type="entry name" value="Tscrpt_reg_AraC-type_HTH"/>
</dbReference>
<proteinExistence type="predicted"/>
<evidence type="ECO:0000256" key="1">
    <source>
        <dbReference type="ARBA" id="ARBA00023015"/>
    </source>
</evidence>
<dbReference type="PANTHER" id="PTHR43280">
    <property type="entry name" value="ARAC-FAMILY TRANSCRIPTIONAL REGULATOR"/>
    <property type="match status" value="1"/>
</dbReference>
<dbReference type="InterPro" id="IPR018060">
    <property type="entry name" value="HTH_AraC"/>
</dbReference>
<keyword evidence="3" id="KW-0804">Transcription</keyword>
<name>A0A839K2F7_9FIRM</name>
<dbReference type="InterPro" id="IPR009057">
    <property type="entry name" value="Homeodomain-like_sf"/>
</dbReference>
<dbReference type="GO" id="GO:0043565">
    <property type="term" value="F:sequence-specific DNA binding"/>
    <property type="evidence" value="ECO:0007669"/>
    <property type="project" value="InterPro"/>
</dbReference>
<dbReference type="Pfam" id="PF12833">
    <property type="entry name" value="HTH_18"/>
    <property type="match status" value="1"/>
</dbReference>
<evidence type="ECO:0000256" key="3">
    <source>
        <dbReference type="ARBA" id="ARBA00023163"/>
    </source>
</evidence>
<dbReference type="PRINTS" id="PR00032">
    <property type="entry name" value="HTHARAC"/>
</dbReference>
<dbReference type="SUPFAM" id="SSF51215">
    <property type="entry name" value="Regulatory protein AraC"/>
    <property type="match status" value="1"/>
</dbReference>
<dbReference type="RefSeq" id="WP_228353040.1">
    <property type="nucleotide sequence ID" value="NZ_JACEGA010000001.1"/>
</dbReference>
<sequence>MNHIRYVEYDATHSGDFIFDVPEGHDCWLLLLTKTPAIFLVENELKEFPSNCAVLYKPHQKIYYRASTDSYINDWIRFDTDETYVTNSPITSGEPFPILDPAYCHRLYQLLVSEHILNNDYKDISIDYLLRILFNKLLESYHYKQVSPLYKNLNNLKKEIYRHPNLEWSVSKMAEMLNVSVGYLEDIYKNAFGVSCMEDVINSRINLAKKHLLYNHYSIAEIATLCGYRNMEHFFRQFKKNTGVTPNQFRRSPNH</sequence>
<dbReference type="SUPFAM" id="SSF46689">
    <property type="entry name" value="Homeodomain-like"/>
    <property type="match status" value="1"/>
</dbReference>
<dbReference type="PANTHER" id="PTHR43280:SF2">
    <property type="entry name" value="HTH-TYPE TRANSCRIPTIONAL REGULATOR EXSA"/>
    <property type="match status" value="1"/>
</dbReference>
<dbReference type="GO" id="GO:0003700">
    <property type="term" value="F:DNA-binding transcription factor activity"/>
    <property type="evidence" value="ECO:0007669"/>
    <property type="project" value="InterPro"/>
</dbReference>
<keyword evidence="6" id="KW-1185">Reference proteome</keyword>
<organism evidence="5 6">
    <name type="scientific">Variimorphobacter saccharofermentans</name>
    <dbReference type="NCBI Taxonomy" id="2755051"/>
    <lineage>
        <taxon>Bacteria</taxon>
        <taxon>Bacillati</taxon>
        <taxon>Bacillota</taxon>
        <taxon>Clostridia</taxon>
        <taxon>Lachnospirales</taxon>
        <taxon>Lachnospiraceae</taxon>
        <taxon>Variimorphobacter</taxon>
    </lineage>
</organism>
<reference evidence="5 6" key="1">
    <citation type="submission" date="2020-07" db="EMBL/GenBank/DDBJ databases">
        <title>Characterization and genome sequencing of isolate MD1, a novel member within the family Lachnospiraceae.</title>
        <authorList>
            <person name="Rettenmaier R."/>
            <person name="Di Bello L."/>
            <person name="Zinser C."/>
            <person name="Scheitz K."/>
            <person name="Liebl W."/>
            <person name="Zverlov V."/>
        </authorList>
    </citation>
    <scope>NUCLEOTIDE SEQUENCE [LARGE SCALE GENOMIC DNA]</scope>
    <source>
        <strain evidence="5 6">MD1</strain>
    </source>
</reference>
<accession>A0A839K2F7</accession>
<dbReference type="EMBL" id="JACEGA010000001">
    <property type="protein sequence ID" value="MBB2183382.1"/>
    <property type="molecule type" value="Genomic_DNA"/>
</dbReference>
<keyword evidence="1" id="KW-0805">Transcription regulation</keyword>
<evidence type="ECO:0000256" key="2">
    <source>
        <dbReference type="ARBA" id="ARBA00023125"/>
    </source>
</evidence>
<protein>
    <submittedName>
        <fullName evidence="5">Helix-turn-helix transcriptional regulator</fullName>
    </submittedName>
</protein>
<feature type="domain" description="HTH araC/xylS-type" evidence="4">
    <location>
        <begin position="154"/>
        <end position="252"/>
    </location>
</feature>
<dbReference type="AlphaFoldDB" id="A0A839K2F7"/>
<comment type="caution">
    <text evidence="5">The sequence shown here is derived from an EMBL/GenBank/DDBJ whole genome shotgun (WGS) entry which is preliminary data.</text>
</comment>
<evidence type="ECO:0000259" key="4">
    <source>
        <dbReference type="PROSITE" id="PS01124"/>
    </source>
</evidence>
<dbReference type="Proteomes" id="UP000574276">
    <property type="component" value="Unassembled WGS sequence"/>
</dbReference>